<dbReference type="Pfam" id="PF01565">
    <property type="entry name" value="FAD_binding_4"/>
    <property type="match status" value="1"/>
</dbReference>
<organism evidence="11 12">
    <name type="scientific">Salix purpurea</name>
    <name type="common">Purple osier willow</name>
    <dbReference type="NCBI Taxonomy" id="77065"/>
    <lineage>
        <taxon>Eukaryota</taxon>
        <taxon>Viridiplantae</taxon>
        <taxon>Streptophyta</taxon>
        <taxon>Embryophyta</taxon>
        <taxon>Tracheophyta</taxon>
        <taxon>Spermatophyta</taxon>
        <taxon>Magnoliopsida</taxon>
        <taxon>eudicotyledons</taxon>
        <taxon>Gunneridae</taxon>
        <taxon>Pentapetalae</taxon>
        <taxon>rosids</taxon>
        <taxon>fabids</taxon>
        <taxon>Malpighiales</taxon>
        <taxon>Salicaceae</taxon>
        <taxon>Saliceae</taxon>
        <taxon>Salix</taxon>
    </lineage>
</organism>
<dbReference type="Pfam" id="PF09265">
    <property type="entry name" value="Cytokin-bind"/>
    <property type="match status" value="1"/>
</dbReference>
<dbReference type="OrthoDB" id="415825at2759"/>
<reference evidence="11" key="2">
    <citation type="journal article" date="2023" name="Int. J. Mol. Sci.">
        <title>De Novo Assembly and Annotation of 11 Diverse Shrub Willow (Salix) Genomes Reveals Novel Gene Organization in Sex-Linked Regions.</title>
        <authorList>
            <person name="Hyden B."/>
            <person name="Feng K."/>
            <person name="Yates T.B."/>
            <person name="Jawdy S."/>
            <person name="Cereghino C."/>
            <person name="Smart L.B."/>
            <person name="Muchero W."/>
        </authorList>
    </citation>
    <scope>NUCLEOTIDE SEQUENCE</scope>
    <source>
        <tissue evidence="11">Shoot tip</tissue>
    </source>
</reference>
<reference evidence="11" key="1">
    <citation type="submission" date="2022-11" db="EMBL/GenBank/DDBJ databases">
        <authorList>
            <person name="Hyden B.L."/>
            <person name="Feng K."/>
            <person name="Yates T."/>
            <person name="Jawdy S."/>
            <person name="Smart L.B."/>
            <person name="Muchero W."/>
        </authorList>
    </citation>
    <scope>NUCLEOTIDE SEQUENCE</scope>
    <source>
        <tissue evidence="11">Shoot tip</tissue>
    </source>
</reference>
<dbReference type="Gene3D" id="3.30.465.10">
    <property type="match status" value="1"/>
</dbReference>
<evidence type="ECO:0000256" key="1">
    <source>
        <dbReference type="ARBA" id="ARBA00001974"/>
    </source>
</evidence>
<evidence type="ECO:0000256" key="3">
    <source>
        <dbReference type="ARBA" id="ARBA00011928"/>
    </source>
</evidence>
<comment type="similarity">
    <text evidence="2">Belongs to the oxygen-dependent FAD-linked oxidoreductase family.</text>
</comment>
<comment type="cofactor">
    <cofactor evidence="1">
        <name>FAD</name>
        <dbReference type="ChEBI" id="CHEBI:57692"/>
    </cofactor>
</comment>
<dbReference type="InterPro" id="IPR016167">
    <property type="entry name" value="FAD-bd_PCMH_sub1"/>
</dbReference>
<comment type="caution">
    <text evidence="11">The sequence shown here is derived from an EMBL/GenBank/DDBJ whole genome shotgun (WGS) entry which is preliminary data.</text>
</comment>
<evidence type="ECO:0000313" key="11">
    <source>
        <dbReference type="EMBL" id="KAJ6704781.1"/>
    </source>
</evidence>
<dbReference type="GO" id="GO:0019139">
    <property type="term" value="F:cytokinin dehydrogenase activity"/>
    <property type="evidence" value="ECO:0007669"/>
    <property type="project" value="UniProtKB-EC"/>
</dbReference>
<name>A0A9Q0QEB1_SALPP</name>
<dbReference type="InterPro" id="IPR016166">
    <property type="entry name" value="FAD-bd_PCMH"/>
</dbReference>
<comment type="catalytic activity">
    <reaction evidence="9">
        <text>N(6)-dimethylallyladenine + A + H2O = 3-methyl-2-butenal + adenine + AH2</text>
        <dbReference type="Rhea" id="RHEA:13625"/>
        <dbReference type="ChEBI" id="CHEBI:13193"/>
        <dbReference type="ChEBI" id="CHEBI:15377"/>
        <dbReference type="ChEBI" id="CHEBI:15825"/>
        <dbReference type="ChEBI" id="CHEBI:16708"/>
        <dbReference type="ChEBI" id="CHEBI:17499"/>
        <dbReference type="ChEBI" id="CHEBI:17660"/>
        <dbReference type="EC" id="1.5.99.12"/>
    </reaction>
</comment>
<dbReference type="InterPro" id="IPR006094">
    <property type="entry name" value="Oxid_FAD_bind_N"/>
</dbReference>
<dbReference type="PANTHER" id="PTHR13878:SF53">
    <property type="entry name" value="CYTOKININ DEHYDROGENASE 6"/>
    <property type="match status" value="1"/>
</dbReference>
<keyword evidence="7" id="KW-0560">Oxidoreductase</keyword>
<proteinExistence type="inferred from homology"/>
<keyword evidence="12" id="KW-1185">Reference proteome</keyword>
<dbReference type="FunFam" id="3.40.462.10:FF:000001">
    <property type="entry name" value="Cytokinin dehydrogenase 2"/>
    <property type="match status" value="1"/>
</dbReference>
<keyword evidence="5" id="KW-0732">Signal</keyword>
<dbReference type="GO" id="GO:0009690">
    <property type="term" value="P:cytokinin metabolic process"/>
    <property type="evidence" value="ECO:0007669"/>
    <property type="project" value="InterPro"/>
</dbReference>
<accession>A0A9Q0QEB1</accession>
<dbReference type="InterPro" id="IPR016170">
    <property type="entry name" value="Cytok_DH_C_sf"/>
</dbReference>
<dbReference type="Proteomes" id="UP001151532">
    <property type="component" value="Chromosome 3"/>
</dbReference>
<dbReference type="InterPro" id="IPR036318">
    <property type="entry name" value="FAD-bd_PCMH-like_sf"/>
</dbReference>
<evidence type="ECO:0000256" key="6">
    <source>
        <dbReference type="ARBA" id="ARBA00022827"/>
    </source>
</evidence>
<evidence type="ECO:0000256" key="5">
    <source>
        <dbReference type="ARBA" id="ARBA00022729"/>
    </source>
</evidence>
<dbReference type="Gene3D" id="3.40.462.10">
    <property type="entry name" value="FAD-linked oxidases, C-terminal domain"/>
    <property type="match status" value="1"/>
</dbReference>
<evidence type="ECO:0000256" key="2">
    <source>
        <dbReference type="ARBA" id="ARBA00005466"/>
    </source>
</evidence>
<protein>
    <recommendedName>
        <fullName evidence="3">cytokinin dehydrogenase</fullName>
        <ecNumber evidence="3">1.5.99.12</ecNumber>
    </recommendedName>
</protein>
<dbReference type="GO" id="GO:0071949">
    <property type="term" value="F:FAD binding"/>
    <property type="evidence" value="ECO:0007669"/>
    <property type="project" value="InterPro"/>
</dbReference>
<dbReference type="InterPro" id="IPR016169">
    <property type="entry name" value="FAD-bd_PCMH_sub2"/>
</dbReference>
<dbReference type="AlphaFoldDB" id="A0A9Q0QEB1"/>
<dbReference type="PANTHER" id="PTHR13878">
    <property type="entry name" value="GULONOLACTONE OXIDASE"/>
    <property type="match status" value="1"/>
</dbReference>
<evidence type="ECO:0000313" key="12">
    <source>
        <dbReference type="Proteomes" id="UP001151532"/>
    </source>
</evidence>
<keyword evidence="8" id="KW-0325">Glycoprotein</keyword>
<evidence type="ECO:0000259" key="10">
    <source>
        <dbReference type="PROSITE" id="PS51387"/>
    </source>
</evidence>
<dbReference type="EC" id="1.5.99.12" evidence="3"/>
<evidence type="ECO:0000256" key="4">
    <source>
        <dbReference type="ARBA" id="ARBA00022630"/>
    </source>
</evidence>
<dbReference type="InterPro" id="IPR050432">
    <property type="entry name" value="FAD-linked_Oxidoreductases_BP"/>
</dbReference>
<evidence type="ECO:0000256" key="7">
    <source>
        <dbReference type="ARBA" id="ARBA00023002"/>
    </source>
</evidence>
<keyword evidence="6" id="KW-0274">FAD</keyword>
<dbReference type="SUPFAM" id="SSF56176">
    <property type="entry name" value="FAD-binding/transporter-associated domain-like"/>
    <property type="match status" value="1"/>
</dbReference>
<dbReference type="PROSITE" id="PS51387">
    <property type="entry name" value="FAD_PCMH"/>
    <property type="match status" value="1"/>
</dbReference>
<evidence type="ECO:0000256" key="9">
    <source>
        <dbReference type="ARBA" id="ARBA00048224"/>
    </source>
</evidence>
<dbReference type="Gene3D" id="3.30.43.10">
    <property type="entry name" value="Uridine Diphospho-n-acetylenolpyruvylglucosamine Reductase, domain 2"/>
    <property type="match status" value="2"/>
</dbReference>
<gene>
    <name evidence="11" type="ORF">OIU79_009651</name>
</gene>
<evidence type="ECO:0000256" key="8">
    <source>
        <dbReference type="ARBA" id="ARBA00023180"/>
    </source>
</evidence>
<feature type="domain" description="FAD-binding PCMH-type" evidence="10">
    <location>
        <begin position="127"/>
        <end position="247"/>
    </location>
</feature>
<dbReference type="InterPro" id="IPR015345">
    <property type="entry name" value="Cytokinin_DH_FAD/cytokin-bd"/>
</dbReference>
<dbReference type="InterPro" id="IPR016164">
    <property type="entry name" value="FAD-linked_Oxase-like_C"/>
</dbReference>
<keyword evidence="4" id="KW-0285">Flavoprotein</keyword>
<dbReference type="FunFam" id="3.30.465.10:FF:000021">
    <property type="entry name" value="Cytokinin dehydrogenase 1"/>
    <property type="match status" value="1"/>
</dbReference>
<sequence length="543" mass="61014">MTLHPTKRAQIAFHVLYGPTNTPPDRPSPSNKSKGGPIASHLISMQIRDAYIPTAIDLTKTYSIIIHDIGMRIPVIRGSGDIGKTFLNMPKTFGNMFQLLPLAVLYPKSVSDIATTIRHIWKMGPNSELTALKMHVYTGNYPYVDASGGELWIDILRECLKYGLAPKSWTDYLHLTVGGTLSNAGVSGQAFRHGPQISNVHHMEVVTGKGEVLNCSEKQNSDLFHSVLGGLGQFGIITRARISLEPAPDMVRWIRVLYSDFTTFAADQEHLIGAETTFDYIEGFVIINRTGLLNNWRSSFNPQDPVQASQFHSDGRTLYCLELAKYFNRDTADALNEVSAWLLSSGFQMKSGNSLSQLRYITSTLFQTEVPYIEFLDRVHVSEVKLRAKGLWEVPHPWLNLLIPKSKINDFADEVFGNILTDTSNGPILIYPVNKSKWDNRTSAVIPEEDIFYLVAFLTSAVPSSTGTDGLEHILTQNKRILEFCEIARLGMKQYLPHYSTHEEWKAHFGPRWEVFSQRKSTYDPMAILAPGQRIFQKAISFS</sequence>
<dbReference type="SUPFAM" id="SSF55103">
    <property type="entry name" value="FAD-linked oxidases, C-terminal domain"/>
    <property type="match status" value="1"/>
</dbReference>
<dbReference type="EMBL" id="JAPFFK010000016">
    <property type="protein sequence ID" value="KAJ6704781.1"/>
    <property type="molecule type" value="Genomic_DNA"/>
</dbReference>